<name>A0A1Y5P2X0_9MICO</name>
<organism evidence="3">
    <name type="scientific">uncultured Microbacterium sp</name>
    <dbReference type="NCBI Taxonomy" id="191216"/>
    <lineage>
        <taxon>Bacteria</taxon>
        <taxon>Bacillati</taxon>
        <taxon>Actinomycetota</taxon>
        <taxon>Actinomycetes</taxon>
        <taxon>Micrococcales</taxon>
        <taxon>Microbacteriaceae</taxon>
        <taxon>Microbacterium</taxon>
        <taxon>environmental samples</taxon>
    </lineage>
</organism>
<evidence type="ECO:0000256" key="1">
    <source>
        <dbReference type="SAM" id="MobiDB-lite"/>
    </source>
</evidence>
<dbReference type="RefSeq" id="WP_295573145.1">
    <property type="nucleotide sequence ID" value="NZ_FLQR01000001.1"/>
</dbReference>
<accession>A0A1Y5P2X0</accession>
<feature type="region of interest" description="Disordered" evidence="1">
    <location>
        <begin position="29"/>
        <end position="57"/>
    </location>
</feature>
<feature type="chain" id="PRO_5038545855" evidence="2">
    <location>
        <begin position="29"/>
        <end position="185"/>
    </location>
</feature>
<keyword evidence="2" id="KW-0732">Signal</keyword>
<feature type="signal peptide" evidence="2">
    <location>
        <begin position="1"/>
        <end position="28"/>
    </location>
</feature>
<dbReference type="AlphaFoldDB" id="A0A1Y5P2X0"/>
<dbReference type="EMBL" id="FLQR01000001">
    <property type="protein sequence ID" value="SBS70451.1"/>
    <property type="molecule type" value="Genomic_DNA"/>
</dbReference>
<sequence>MPFPRLARAALPLAIGAILLSACTGAPGAQPTEVVTAPPPGADPSPSGLPTATPVSPEDLTCENLIAEDALAGFEAEGWTSEEGEFAINDLVLDGISCTWAQSGDTTDNLVVFGWAPITADEAQQTQTQLESVGWTAEESADGLYLSEADAQNPDAAGMTYLFGDGWVTVSDTKPGLLLIEQPAL</sequence>
<proteinExistence type="predicted"/>
<gene>
    <name evidence="3" type="ORF">MIPYR_10490</name>
</gene>
<reference evidence="3" key="1">
    <citation type="submission" date="2016-03" db="EMBL/GenBank/DDBJ databases">
        <authorList>
            <person name="Ploux O."/>
        </authorList>
    </citation>
    <scope>NUCLEOTIDE SEQUENCE</scope>
    <source>
        <strain evidence="3">UC1</strain>
    </source>
</reference>
<evidence type="ECO:0000313" key="3">
    <source>
        <dbReference type="EMBL" id="SBS70451.1"/>
    </source>
</evidence>
<evidence type="ECO:0000256" key="2">
    <source>
        <dbReference type="SAM" id="SignalP"/>
    </source>
</evidence>
<dbReference type="PROSITE" id="PS51257">
    <property type="entry name" value="PROKAR_LIPOPROTEIN"/>
    <property type="match status" value="1"/>
</dbReference>
<protein>
    <submittedName>
        <fullName evidence="3">Putative Nitrate/sulfonate/bicarbonate ABC transporter periplasmic protein</fullName>
    </submittedName>
</protein>